<reference evidence="7" key="1">
    <citation type="submission" date="2016-10" db="EMBL/GenBank/DDBJ databases">
        <authorList>
            <person name="Varghese N."/>
            <person name="Submissions S."/>
        </authorList>
    </citation>
    <scope>NUCLEOTIDE SEQUENCE [LARGE SCALE GENOMIC DNA]</scope>
    <source>
        <strain evidence="7">DSM 45460</strain>
    </source>
</reference>
<sequence length="425" mass="45646">MQQPSRNDRVVVFVESPLTGAGTDAARLLAAEGVETVVLVAAPERLPEYLVRQYGEAGAELRRCDTADTAAVLAECRRIAATGKLLAVTSLYEYYTVRGAEVAAELGLPGPAPAAVRNCRSKSAMRHALDGVANLNPAFGICETVGEAVATASDIGFPVVVKPTGLTGSVYVRRCDTPEEVQRISRTILELDEYLRIPVDPQVAVEEHVAGPEFSAEVFDGEVLGLTEKRCGPPPNFIEMGHLFPADAPEHVRRLVTETARHAVSTLGLDWGAAHVEVRLTSSGDDARVIEVNSRLAGDRIPELVRLARGIDMTGLQVDALLGRPRHARPDRDQYAAVAFQLAPESGRLTAVEGIRQVEQLPGVVEVHHRIGIGQVHQANGSNQDRAAWVIAVGDSGHQAISRAEAAARELRLAWDPADTVTQYV</sequence>
<dbReference type="SUPFAM" id="SSF56059">
    <property type="entry name" value="Glutathione synthetase ATP-binding domain-like"/>
    <property type="match status" value="1"/>
</dbReference>
<dbReference type="EMBL" id="FNFM01000005">
    <property type="protein sequence ID" value="SDK20970.1"/>
    <property type="molecule type" value="Genomic_DNA"/>
</dbReference>
<dbReference type="InterPro" id="IPR052032">
    <property type="entry name" value="ATP-dep_AA_Ligase"/>
</dbReference>
<dbReference type="PANTHER" id="PTHR43585">
    <property type="entry name" value="FUMIPYRROLE BIOSYNTHESIS PROTEIN C"/>
    <property type="match status" value="1"/>
</dbReference>
<evidence type="ECO:0000313" key="6">
    <source>
        <dbReference type="EMBL" id="SDK20970.1"/>
    </source>
</evidence>
<evidence type="ECO:0000256" key="3">
    <source>
        <dbReference type="ARBA" id="ARBA00022840"/>
    </source>
</evidence>
<dbReference type="PROSITE" id="PS50975">
    <property type="entry name" value="ATP_GRASP"/>
    <property type="match status" value="1"/>
</dbReference>
<evidence type="ECO:0000313" key="7">
    <source>
        <dbReference type="Proteomes" id="UP000199213"/>
    </source>
</evidence>
<dbReference type="InterPro" id="IPR040570">
    <property type="entry name" value="LAL_C2"/>
</dbReference>
<dbReference type="Pfam" id="PF13535">
    <property type="entry name" value="ATP-grasp_4"/>
    <property type="match status" value="1"/>
</dbReference>
<dbReference type="InterPro" id="IPR013815">
    <property type="entry name" value="ATP_grasp_subdomain_1"/>
</dbReference>
<dbReference type="InterPro" id="IPR011761">
    <property type="entry name" value="ATP-grasp"/>
</dbReference>
<gene>
    <name evidence="6" type="ORF">SAMN04487820_105248</name>
</gene>
<dbReference type="AlphaFoldDB" id="A0A1G9A3J0"/>
<protein>
    <submittedName>
        <fullName evidence="6">Biotin carboxylase</fullName>
    </submittedName>
</protein>
<dbReference type="Proteomes" id="UP000199213">
    <property type="component" value="Unassembled WGS sequence"/>
</dbReference>
<dbReference type="GO" id="GO:0016874">
    <property type="term" value="F:ligase activity"/>
    <property type="evidence" value="ECO:0007669"/>
    <property type="project" value="UniProtKB-KW"/>
</dbReference>
<keyword evidence="2 4" id="KW-0547">Nucleotide-binding</keyword>
<dbReference type="OrthoDB" id="24041at2"/>
<dbReference type="GO" id="GO:0005524">
    <property type="term" value="F:ATP binding"/>
    <property type="evidence" value="ECO:0007669"/>
    <property type="project" value="UniProtKB-UniRule"/>
</dbReference>
<name>A0A1G9A3J0_ACTMZ</name>
<accession>A0A1G9A3J0</accession>
<dbReference type="RefSeq" id="WP_092627799.1">
    <property type="nucleotide sequence ID" value="NZ_FNFM01000005.1"/>
</dbReference>
<evidence type="ECO:0000259" key="5">
    <source>
        <dbReference type="PROSITE" id="PS50975"/>
    </source>
</evidence>
<feature type="domain" description="ATP-grasp" evidence="5">
    <location>
        <begin position="126"/>
        <end position="322"/>
    </location>
</feature>
<dbReference type="Gene3D" id="3.30.1490.20">
    <property type="entry name" value="ATP-grasp fold, A domain"/>
    <property type="match status" value="1"/>
</dbReference>
<dbReference type="Pfam" id="PF18603">
    <property type="entry name" value="LAL_C2"/>
    <property type="match status" value="1"/>
</dbReference>
<dbReference type="GO" id="GO:0046872">
    <property type="term" value="F:metal ion binding"/>
    <property type="evidence" value="ECO:0007669"/>
    <property type="project" value="InterPro"/>
</dbReference>
<dbReference type="Gene3D" id="3.40.50.20">
    <property type="match status" value="1"/>
</dbReference>
<dbReference type="PANTHER" id="PTHR43585:SF2">
    <property type="entry name" value="ATP-GRASP ENZYME FSQD"/>
    <property type="match status" value="1"/>
</dbReference>
<keyword evidence="3 4" id="KW-0067">ATP-binding</keyword>
<keyword evidence="7" id="KW-1185">Reference proteome</keyword>
<evidence type="ECO:0000256" key="2">
    <source>
        <dbReference type="ARBA" id="ARBA00022741"/>
    </source>
</evidence>
<dbReference type="Gene3D" id="3.30.470.20">
    <property type="entry name" value="ATP-grasp fold, B domain"/>
    <property type="match status" value="1"/>
</dbReference>
<organism evidence="6 7">
    <name type="scientific">Actinopolyspora mzabensis</name>
    <dbReference type="NCBI Taxonomy" id="995066"/>
    <lineage>
        <taxon>Bacteria</taxon>
        <taxon>Bacillati</taxon>
        <taxon>Actinomycetota</taxon>
        <taxon>Actinomycetes</taxon>
        <taxon>Actinopolysporales</taxon>
        <taxon>Actinopolysporaceae</taxon>
        <taxon>Actinopolyspora</taxon>
    </lineage>
</organism>
<evidence type="ECO:0000256" key="4">
    <source>
        <dbReference type="PROSITE-ProRule" id="PRU00409"/>
    </source>
</evidence>
<keyword evidence="1" id="KW-0436">Ligase</keyword>
<evidence type="ECO:0000256" key="1">
    <source>
        <dbReference type="ARBA" id="ARBA00022598"/>
    </source>
</evidence>
<proteinExistence type="predicted"/>